<sequence length="181" mass="19911">MSTNIIEAVQKQMGYKPLHKVSPNTQQPEKENDPEMATTFEQASLISVVLGIYKKSKEVDDNVTWGIPSTNMLAEIFGNEKDDVIAAVAKYANVGTQKAENEMYRAGTATMQIIDSVAHGNAALAKSYLTDQRTNILLYLPPALHMGDLLHDNTIDDRTNKMQGPMSGLAHIIEKVFSSSK</sequence>
<dbReference type="AlphaFoldDB" id="A0A813PD05"/>
<organism evidence="1 2">
    <name type="scientific">Rotaria sordida</name>
    <dbReference type="NCBI Taxonomy" id="392033"/>
    <lineage>
        <taxon>Eukaryota</taxon>
        <taxon>Metazoa</taxon>
        <taxon>Spiralia</taxon>
        <taxon>Gnathifera</taxon>
        <taxon>Rotifera</taxon>
        <taxon>Eurotatoria</taxon>
        <taxon>Bdelloidea</taxon>
        <taxon>Philodinida</taxon>
        <taxon>Philodinidae</taxon>
        <taxon>Rotaria</taxon>
    </lineage>
</organism>
<reference evidence="1" key="1">
    <citation type="submission" date="2021-02" db="EMBL/GenBank/DDBJ databases">
        <authorList>
            <person name="Nowell W R."/>
        </authorList>
    </citation>
    <scope>NUCLEOTIDE SEQUENCE</scope>
</reference>
<dbReference type="EMBL" id="CAJNOH010000014">
    <property type="protein sequence ID" value="CAF0752412.1"/>
    <property type="molecule type" value="Genomic_DNA"/>
</dbReference>
<dbReference type="Proteomes" id="UP000663854">
    <property type="component" value="Unassembled WGS sequence"/>
</dbReference>
<name>A0A813PD05_9BILA</name>
<evidence type="ECO:0000313" key="2">
    <source>
        <dbReference type="Proteomes" id="UP000663854"/>
    </source>
</evidence>
<accession>A0A813PD05</accession>
<protein>
    <submittedName>
        <fullName evidence="1">Uncharacterized protein</fullName>
    </submittedName>
</protein>
<gene>
    <name evidence="1" type="ORF">PYM288_LOCUS2158</name>
</gene>
<comment type="caution">
    <text evidence="1">The sequence shown here is derived from an EMBL/GenBank/DDBJ whole genome shotgun (WGS) entry which is preliminary data.</text>
</comment>
<proteinExistence type="predicted"/>
<evidence type="ECO:0000313" key="1">
    <source>
        <dbReference type="EMBL" id="CAF0752412.1"/>
    </source>
</evidence>